<dbReference type="SMART" id="SM00387">
    <property type="entry name" value="HATPase_c"/>
    <property type="match status" value="1"/>
</dbReference>
<feature type="domain" description="Histidine kinase/HSP90-like ATPase" evidence="5">
    <location>
        <begin position="345"/>
        <end position="440"/>
    </location>
</feature>
<dbReference type="InterPro" id="IPR050482">
    <property type="entry name" value="Sensor_HK_TwoCompSys"/>
</dbReference>
<dbReference type="InterPro" id="IPR036890">
    <property type="entry name" value="HATPase_C_sf"/>
</dbReference>
<dbReference type="InterPro" id="IPR011712">
    <property type="entry name" value="Sig_transdc_His_kin_sub3_dim/P"/>
</dbReference>
<dbReference type="PANTHER" id="PTHR24421">
    <property type="entry name" value="NITRATE/NITRITE SENSOR PROTEIN NARX-RELATED"/>
    <property type="match status" value="1"/>
</dbReference>
<evidence type="ECO:0000259" key="5">
    <source>
        <dbReference type="SMART" id="SM00387"/>
    </source>
</evidence>
<evidence type="ECO:0000256" key="4">
    <source>
        <dbReference type="SAM" id="Phobius"/>
    </source>
</evidence>
<keyword evidence="4" id="KW-1133">Transmembrane helix</keyword>
<dbReference type="PANTHER" id="PTHR24421:SF58">
    <property type="entry name" value="SIGNAL TRANSDUCTION HISTIDINE-PROTEIN KINASE_PHOSPHATASE UHPB"/>
    <property type="match status" value="1"/>
</dbReference>
<evidence type="ECO:0000256" key="1">
    <source>
        <dbReference type="ARBA" id="ARBA00022679"/>
    </source>
</evidence>
<dbReference type="SUPFAM" id="SSF55874">
    <property type="entry name" value="ATPase domain of HSP90 chaperone/DNA topoisomerase II/histidine kinase"/>
    <property type="match status" value="1"/>
</dbReference>
<keyword evidence="4" id="KW-0472">Membrane</keyword>
<dbReference type="CDD" id="cd16917">
    <property type="entry name" value="HATPase_UhpB-NarQ-NarX-like"/>
    <property type="match status" value="1"/>
</dbReference>
<organism evidence="6 7">
    <name type="scientific">Tardiphaga alba</name>
    <dbReference type="NCBI Taxonomy" id="340268"/>
    <lineage>
        <taxon>Bacteria</taxon>
        <taxon>Pseudomonadati</taxon>
        <taxon>Pseudomonadota</taxon>
        <taxon>Alphaproteobacteria</taxon>
        <taxon>Hyphomicrobiales</taxon>
        <taxon>Nitrobacteraceae</taxon>
        <taxon>Tardiphaga</taxon>
    </lineage>
</organism>
<reference evidence="6 7" key="1">
    <citation type="submission" date="2019-02" db="EMBL/GenBank/DDBJ databases">
        <title>Emended description of the genus Rhodopseudomonas and description of Rhodopseudomonas albus sp. nov., a non-phototrophic, heavy-metal-tolerant bacterium isolated from garden soil.</title>
        <authorList>
            <person name="Bao Z."/>
            <person name="Cao W.W."/>
            <person name="Sato Y."/>
            <person name="Nishizawa T."/>
            <person name="Zhao J."/>
            <person name="Guo Y."/>
            <person name="Ohta H."/>
        </authorList>
    </citation>
    <scope>NUCLEOTIDE SEQUENCE [LARGE SCALE GENOMIC DNA]</scope>
    <source>
        <strain evidence="6 7">SK50-23</strain>
    </source>
</reference>
<sequence length="440" mass="48060">MMWSSMTLRKRIAMLLAALLAGVFLATMAGLWIANDEDITAEREPFERQSAQVAASLNAVINASNNPDRVLSAFVTSLETSSGAITFQTDRPTNDVRRKMPRVPSWFLHLLPLQENWSRSYPVEVGGRKLGYLTFFQDLYPDVYEKWLTFLTVVVIFLVFGTGSLVIIYFGLGTMLRPLASLEEGLEAIGRGTLPGADAGHGPPEINRLIEKTNEIGVAMSGLRRENNELLRSMVALQDRERDEVSRDLHDELGPMLFGLRANAISLQQTASIEGCRNRAVEMENSIAALQGAHRQILDRLRPMEIREVGLTRSIAALVERSANVDPGLRISLNTQPGLDKAAEAVSRTVYRLLQEAILNIQRHSHATEAEVSVAVNPGTSGSDTISVSICDNGVGFPDDLSVGRGLSGMSERVKALGGKFALHRNATGARITCELPLAG</sequence>
<keyword evidence="1" id="KW-0808">Transferase</keyword>
<proteinExistence type="predicted"/>
<keyword evidence="4" id="KW-0812">Transmembrane</keyword>
<evidence type="ECO:0000313" key="6">
    <source>
        <dbReference type="EMBL" id="QUS42006.1"/>
    </source>
</evidence>
<gene>
    <name evidence="6" type="ORF">RPMA_26650</name>
</gene>
<dbReference type="Proteomes" id="UP000682843">
    <property type="component" value="Chromosome"/>
</dbReference>
<dbReference type="EMBL" id="CP036498">
    <property type="protein sequence ID" value="QUS42006.1"/>
    <property type="molecule type" value="Genomic_DNA"/>
</dbReference>
<dbReference type="Pfam" id="PF02518">
    <property type="entry name" value="HATPase_c"/>
    <property type="match status" value="1"/>
</dbReference>
<dbReference type="Gene3D" id="3.30.565.10">
    <property type="entry name" value="Histidine kinase-like ATPase, C-terminal domain"/>
    <property type="match status" value="1"/>
</dbReference>
<protein>
    <recommendedName>
        <fullName evidence="5">Histidine kinase/HSP90-like ATPase domain-containing protein</fullName>
    </recommendedName>
</protein>
<keyword evidence="3" id="KW-0902">Two-component regulatory system</keyword>
<evidence type="ECO:0000313" key="7">
    <source>
        <dbReference type="Proteomes" id="UP000682843"/>
    </source>
</evidence>
<dbReference type="Pfam" id="PF07730">
    <property type="entry name" value="HisKA_3"/>
    <property type="match status" value="1"/>
</dbReference>
<feature type="transmembrane region" description="Helical" evidence="4">
    <location>
        <begin position="147"/>
        <end position="172"/>
    </location>
</feature>
<dbReference type="Gene3D" id="1.20.5.1930">
    <property type="match status" value="1"/>
</dbReference>
<keyword evidence="7" id="KW-1185">Reference proteome</keyword>
<dbReference type="InterPro" id="IPR003594">
    <property type="entry name" value="HATPase_dom"/>
</dbReference>
<evidence type="ECO:0000256" key="2">
    <source>
        <dbReference type="ARBA" id="ARBA00022777"/>
    </source>
</evidence>
<name>A0ABX8AFD8_9BRAD</name>
<accession>A0ABX8AFD8</accession>
<keyword evidence="2" id="KW-0418">Kinase</keyword>
<evidence type="ECO:0000256" key="3">
    <source>
        <dbReference type="ARBA" id="ARBA00023012"/>
    </source>
</evidence>